<reference evidence="1 2" key="1">
    <citation type="submission" date="2012-05" db="EMBL/GenBank/DDBJ databases">
        <title>Recombination and specialization in a pathogen metapopulation.</title>
        <authorList>
            <person name="Gardiner A."/>
            <person name="Kemen E."/>
            <person name="Schultz-Larsen T."/>
            <person name="MacLean D."/>
            <person name="Van Oosterhout C."/>
            <person name="Jones J.D.G."/>
        </authorList>
    </citation>
    <scope>NUCLEOTIDE SEQUENCE [LARGE SCALE GENOMIC DNA]</scope>
    <source>
        <strain evidence="1 2">Ac Nc2</strain>
    </source>
</reference>
<protein>
    <submittedName>
        <fullName evidence="1">Uncharacterized protein</fullName>
    </submittedName>
</protein>
<name>A0A024GQ33_9STRA</name>
<dbReference type="InParanoid" id="A0A024GQ33"/>
<keyword evidence="2" id="KW-1185">Reference proteome</keyword>
<comment type="caution">
    <text evidence="1">The sequence shown here is derived from an EMBL/GenBank/DDBJ whole genome shotgun (WGS) entry which is preliminary data.</text>
</comment>
<sequence>MSEFYEIITLKALIGLQWELKFLDILCTRRNVRAWKRFDRIMKHFIEFARRARTSNDVIECRSENISTEKIIAELRISMIIEWMIGVCTLQPISSLGMDVHNLKTKFITRKNSEHLDLQVKNGSVEDLHVSKSSDASKTSISRYWLKYFLF</sequence>
<dbReference type="AlphaFoldDB" id="A0A024GQ33"/>
<evidence type="ECO:0000313" key="1">
    <source>
        <dbReference type="EMBL" id="CCI48845.1"/>
    </source>
</evidence>
<gene>
    <name evidence="1" type="ORF">BN9_100540</name>
</gene>
<proteinExistence type="predicted"/>
<evidence type="ECO:0000313" key="2">
    <source>
        <dbReference type="Proteomes" id="UP000053237"/>
    </source>
</evidence>
<dbReference type="Proteomes" id="UP000053237">
    <property type="component" value="Unassembled WGS sequence"/>
</dbReference>
<accession>A0A024GQ33</accession>
<organism evidence="1 2">
    <name type="scientific">Albugo candida</name>
    <dbReference type="NCBI Taxonomy" id="65357"/>
    <lineage>
        <taxon>Eukaryota</taxon>
        <taxon>Sar</taxon>
        <taxon>Stramenopiles</taxon>
        <taxon>Oomycota</taxon>
        <taxon>Peronosporomycetes</taxon>
        <taxon>Albuginales</taxon>
        <taxon>Albuginaceae</taxon>
        <taxon>Albugo</taxon>
    </lineage>
</organism>
<dbReference type="EMBL" id="CAIX01000252">
    <property type="protein sequence ID" value="CCI48845.1"/>
    <property type="molecule type" value="Genomic_DNA"/>
</dbReference>